<keyword evidence="3" id="KW-1185">Reference proteome</keyword>
<dbReference type="Proteomes" id="UP000799118">
    <property type="component" value="Unassembled WGS sequence"/>
</dbReference>
<accession>A0A6A4GPV8</accession>
<dbReference type="OrthoDB" id="432234at2759"/>
<feature type="region of interest" description="Disordered" evidence="1">
    <location>
        <begin position="252"/>
        <end position="283"/>
    </location>
</feature>
<feature type="region of interest" description="Disordered" evidence="1">
    <location>
        <begin position="553"/>
        <end position="696"/>
    </location>
</feature>
<feature type="compositionally biased region" description="Low complexity" evidence="1">
    <location>
        <begin position="599"/>
        <end position="631"/>
    </location>
</feature>
<proteinExistence type="predicted"/>
<dbReference type="EMBL" id="ML769812">
    <property type="protein sequence ID" value="KAE9387267.1"/>
    <property type="molecule type" value="Genomic_DNA"/>
</dbReference>
<sequence>MVQEDMFESFDIGIDANGLSYCKACIVKFPDSKVHLDGLPPKCYLIEPTTWSWTTIVDLPGRGATKVKIYRSQLPIQLGFCVTGHSAQGQMLPVVLCDLKGGSWAAYVAASRARSRHGLFIVEPVTLADLNSSTLPWELQSENLRFEILEHNTRVTWSFLPGLCKPLPDSEANAFQLFRQRTNQGNTLKRIELLLLPGPSPRLTLQSPLTIQCSNRTALFPAMNVDNLFLDPEDTGSIAELSVVEGSARDTVAIEDNSDEENSGQPSEGEGGHASEDDTLSVDESDSVEAAFLKTEAKVLGTPRYESGPMVLRSTAVIGELAHHDKFDLNKVGPYLDMLYSQNGQETLNIDAMKRGKARLVLRTLSMPEDATEEGSGSDPQDAQSERDANYYPKGVSGSSWIYQGQDYYGMSFSTPPVFANVLTGKTGPGPIPRLQGNYLAPLNHIQDENKRRNREALIPTDENSNNHYLGNVRVREPDVFDSQGACIHPADYSQHLVPGVHVAVVAEHKLWDITSQRNGGPVMNPSRHCVAVAEQIHAHNRIEAARLREQERLTEEKREASKAKEAARIKAADVKAEDAAMRKRDREERLKSMWQAMASTPSTSASPSTPSSSSTVPTSSPAFSSSTPSPLKRPAAEDPPVSASPSKHRPTACMTTGGKPPRKVGPSTPSAKAGRSTRSKGKGKAIEVDAMEIDA</sequence>
<evidence type="ECO:0000313" key="3">
    <source>
        <dbReference type="Proteomes" id="UP000799118"/>
    </source>
</evidence>
<protein>
    <submittedName>
        <fullName evidence="2">Uncharacterized protein</fullName>
    </submittedName>
</protein>
<evidence type="ECO:0000256" key="1">
    <source>
        <dbReference type="SAM" id="MobiDB-lite"/>
    </source>
</evidence>
<gene>
    <name evidence="2" type="ORF">BT96DRAFT_1005290</name>
</gene>
<feature type="compositionally biased region" description="Basic and acidic residues" evidence="1">
    <location>
        <begin position="553"/>
        <end position="592"/>
    </location>
</feature>
<dbReference type="InterPro" id="IPR027417">
    <property type="entry name" value="P-loop_NTPase"/>
</dbReference>
<organism evidence="2 3">
    <name type="scientific">Gymnopus androsaceus JB14</name>
    <dbReference type="NCBI Taxonomy" id="1447944"/>
    <lineage>
        <taxon>Eukaryota</taxon>
        <taxon>Fungi</taxon>
        <taxon>Dikarya</taxon>
        <taxon>Basidiomycota</taxon>
        <taxon>Agaricomycotina</taxon>
        <taxon>Agaricomycetes</taxon>
        <taxon>Agaricomycetidae</taxon>
        <taxon>Agaricales</taxon>
        <taxon>Marasmiineae</taxon>
        <taxon>Omphalotaceae</taxon>
        <taxon>Gymnopus</taxon>
    </lineage>
</organism>
<dbReference type="AlphaFoldDB" id="A0A6A4GPV8"/>
<dbReference type="SUPFAM" id="SSF52540">
    <property type="entry name" value="P-loop containing nucleoside triphosphate hydrolases"/>
    <property type="match status" value="1"/>
</dbReference>
<reference evidence="2" key="1">
    <citation type="journal article" date="2019" name="Environ. Microbiol.">
        <title>Fungal ecological strategies reflected in gene transcription - a case study of two litter decomposers.</title>
        <authorList>
            <person name="Barbi F."/>
            <person name="Kohler A."/>
            <person name="Barry K."/>
            <person name="Baskaran P."/>
            <person name="Daum C."/>
            <person name="Fauchery L."/>
            <person name="Ihrmark K."/>
            <person name="Kuo A."/>
            <person name="LaButti K."/>
            <person name="Lipzen A."/>
            <person name="Morin E."/>
            <person name="Grigoriev I.V."/>
            <person name="Henrissat B."/>
            <person name="Lindahl B."/>
            <person name="Martin F."/>
        </authorList>
    </citation>
    <scope>NUCLEOTIDE SEQUENCE</scope>
    <source>
        <strain evidence="2">JB14</strain>
    </source>
</reference>
<feature type="region of interest" description="Disordered" evidence="1">
    <location>
        <begin position="367"/>
        <end position="391"/>
    </location>
</feature>
<name>A0A6A4GPV8_9AGAR</name>
<evidence type="ECO:0000313" key="2">
    <source>
        <dbReference type="EMBL" id="KAE9387267.1"/>
    </source>
</evidence>